<dbReference type="Proteomes" id="UP001431783">
    <property type="component" value="Unassembled WGS sequence"/>
</dbReference>
<dbReference type="PANTHER" id="PTHR45877:SF2">
    <property type="entry name" value="E3 UBIQUITIN-PROTEIN LIGASE SINA-RELATED"/>
    <property type="match status" value="1"/>
</dbReference>
<dbReference type="GO" id="GO:0008270">
    <property type="term" value="F:zinc ion binding"/>
    <property type="evidence" value="ECO:0007669"/>
    <property type="project" value="UniProtKB-KW"/>
</dbReference>
<comment type="caution">
    <text evidence="6">The sequence shown here is derived from an EMBL/GenBank/DDBJ whole genome shotgun (WGS) entry which is preliminary data.</text>
</comment>
<reference evidence="6 7" key="1">
    <citation type="submission" date="2023-03" db="EMBL/GenBank/DDBJ databases">
        <title>Genome insight into feeding habits of ladybird beetles.</title>
        <authorList>
            <person name="Li H.-S."/>
            <person name="Huang Y.-H."/>
            <person name="Pang H."/>
        </authorList>
    </citation>
    <scope>NUCLEOTIDE SEQUENCE [LARGE SCALE GENOMIC DNA]</scope>
    <source>
        <strain evidence="6">SYSU_2023b</strain>
        <tissue evidence="6">Whole body</tissue>
    </source>
</reference>
<keyword evidence="2 4" id="KW-0863">Zinc-finger</keyword>
<evidence type="ECO:0000313" key="7">
    <source>
        <dbReference type="Proteomes" id="UP001431783"/>
    </source>
</evidence>
<dbReference type="GO" id="GO:0005737">
    <property type="term" value="C:cytoplasm"/>
    <property type="evidence" value="ECO:0007669"/>
    <property type="project" value="TreeGrafter"/>
</dbReference>
<proteinExistence type="predicted"/>
<dbReference type="GO" id="GO:0061630">
    <property type="term" value="F:ubiquitin protein ligase activity"/>
    <property type="evidence" value="ECO:0007669"/>
    <property type="project" value="TreeGrafter"/>
</dbReference>
<keyword evidence="7" id="KW-1185">Reference proteome</keyword>
<dbReference type="InterPro" id="IPR004162">
    <property type="entry name" value="SINA-like_animal"/>
</dbReference>
<dbReference type="AlphaFoldDB" id="A0AAW1UYE5"/>
<accession>A0AAW1UYE5</accession>
<protein>
    <recommendedName>
        <fullName evidence="5">SIAH-type domain-containing protein</fullName>
    </recommendedName>
</protein>
<evidence type="ECO:0000256" key="1">
    <source>
        <dbReference type="ARBA" id="ARBA00022723"/>
    </source>
</evidence>
<keyword evidence="1" id="KW-0479">Metal-binding</keyword>
<dbReference type="GO" id="GO:0031624">
    <property type="term" value="F:ubiquitin conjugating enzyme binding"/>
    <property type="evidence" value="ECO:0007669"/>
    <property type="project" value="TreeGrafter"/>
</dbReference>
<dbReference type="SUPFAM" id="SSF49599">
    <property type="entry name" value="TRAF domain-like"/>
    <property type="match status" value="1"/>
</dbReference>
<dbReference type="Gene3D" id="3.30.40.10">
    <property type="entry name" value="Zinc/RING finger domain, C3HC4 (zinc finger)"/>
    <property type="match status" value="1"/>
</dbReference>
<dbReference type="EMBL" id="JARQZJ010000094">
    <property type="protein sequence ID" value="KAK9885032.1"/>
    <property type="molecule type" value="Genomic_DNA"/>
</dbReference>
<evidence type="ECO:0000259" key="5">
    <source>
        <dbReference type="PROSITE" id="PS51081"/>
    </source>
</evidence>
<evidence type="ECO:0000256" key="4">
    <source>
        <dbReference type="PROSITE-ProRule" id="PRU00455"/>
    </source>
</evidence>
<name>A0AAW1UYE5_9CUCU</name>
<gene>
    <name evidence="6" type="ORF">WA026_009257</name>
</gene>
<dbReference type="PROSITE" id="PS51081">
    <property type="entry name" value="ZF_SIAH"/>
    <property type="match status" value="1"/>
</dbReference>
<evidence type="ECO:0000256" key="3">
    <source>
        <dbReference type="ARBA" id="ARBA00022833"/>
    </source>
</evidence>
<organism evidence="6 7">
    <name type="scientific">Henosepilachna vigintioctopunctata</name>
    <dbReference type="NCBI Taxonomy" id="420089"/>
    <lineage>
        <taxon>Eukaryota</taxon>
        <taxon>Metazoa</taxon>
        <taxon>Ecdysozoa</taxon>
        <taxon>Arthropoda</taxon>
        <taxon>Hexapoda</taxon>
        <taxon>Insecta</taxon>
        <taxon>Pterygota</taxon>
        <taxon>Neoptera</taxon>
        <taxon>Endopterygota</taxon>
        <taxon>Coleoptera</taxon>
        <taxon>Polyphaga</taxon>
        <taxon>Cucujiformia</taxon>
        <taxon>Coccinelloidea</taxon>
        <taxon>Coccinellidae</taxon>
        <taxon>Epilachninae</taxon>
        <taxon>Epilachnini</taxon>
        <taxon>Henosepilachna</taxon>
    </lineage>
</organism>
<dbReference type="PANTHER" id="PTHR45877">
    <property type="entry name" value="E3 UBIQUITIN-PROTEIN LIGASE SIAH2"/>
    <property type="match status" value="1"/>
</dbReference>
<keyword evidence="3" id="KW-0862">Zinc</keyword>
<evidence type="ECO:0000313" key="6">
    <source>
        <dbReference type="EMBL" id="KAK9885032.1"/>
    </source>
</evidence>
<evidence type="ECO:0000256" key="2">
    <source>
        <dbReference type="ARBA" id="ARBA00022771"/>
    </source>
</evidence>
<dbReference type="GO" id="GO:0043161">
    <property type="term" value="P:proteasome-mediated ubiquitin-dependent protein catabolic process"/>
    <property type="evidence" value="ECO:0007669"/>
    <property type="project" value="TreeGrafter"/>
</dbReference>
<dbReference type="InterPro" id="IPR013083">
    <property type="entry name" value="Znf_RING/FYVE/PHD"/>
</dbReference>
<dbReference type="InterPro" id="IPR013010">
    <property type="entry name" value="Znf_SIAH"/>
</dbReference>
<feature type="domain" description="SIAH-type" evidence="5">
    <location>
        <begin position="80"/>
        <end position="138"/>
    </location>
</feature>
<sequence>MCSNAGELVNYDLMLESITENMYEFMKCSYCKELCHPPFKQTLLGKLVCGLCMRRYGKNLRRDGVLSTARLFIVERLYLLLVFSCKYYHQGCEFRGTGAELEEHHKFCEFVSIECPHDCCWWEGKPTELFEHYSVFHAPFVRLLYSRQEKIVHSTVIGDCLDERNIIFAFGKVFCFNFFRDPGNQSFHFTATNMVPLDTEDYEMIVDFRHECGWKTIYTIDFTQSTNTMRETINYWPRRKLAYDETSSNYNIIIMEKKSSSGYPPFYKFLFACFAIPAVFRIANMLCKNL</sequence>